<proteinExistence type="predicted"/>
<dbReference type="InterPro" id="IPR052233">
    <property type="entry name" value="Rho-type_GEFs"/>
</dbReference>
<dbReference type="Pfam" id="PF00780">
    <property type="entry name" value="CNH"/>
    <property type="match status" value="1"/>
</dbReference>
<feature type="compositionally biased region" description="Low complexity" evidence="3">
    <location>
        <begin position="877"/>
        <end position="888"/>
    </location>
</feature>
<sequence length="1108" mass="126272">MALSPPPTPPPHSSNLSPLQRLTRKSSEMWFFPLRIPSKRTSSSSQSSQSSPNPVTFLHTFNNSLSNYARPSMLLTHAPESPQPSLSSQLMQRPDKEDIKRSRSFAYGSQPRDMLLLPKKSTPLVYAAFLSRVAEEFERHITVGDRCKDGIEYKNTFTGSEAVDCLTMILATGDRFLAMIVGRAMGAQRFFHDVRYEQRLLDSEEELYQLEVMLVNQKHDFPDSPTTLVSPTITESSGGSVHDLDLPERPFPHGVVTELTYCYSPTCYGDAPCYSVFCPKRPSQLKRETLAQPNLPSQDHPLWADIVPPAEYSTIPRAECKRQEHIYELIYTESNYVKDLEYLNEMWIQPLTNSDIIPVSRRAHVLESIFANVLHVYAVNSRFRTALLARQKESTVIHDLGDILLEFTVDFEPYIYYGARQHEAKFALEQERAINPEFDKFANQIERHPRSKKLELNGYLSKPTTRLGRYTLLLAEVLKRTPTTHPDHDKITKSIAIIKQFLVRVNAHAGRMKNRFDLEQLHLNLSFKNKADAIDLDLLKEGRLLIKEGMLKKNASADSTEYQVILLDHYVLVTKAKMSRNGNIKYIVQYPPMALDLLTVLVPRDRGDDLLDGLPSRGSLSSPTTSSPPAEFNKRGSSSSILPYVNVNSSSPVLLRPYNSSAISDSAPSEYASPNLSMDRKPGYPVVFDYLGRRCKNNFLVLYASSEATRRPWIEKVIKQQQERLQNTQPIFRVLPAVGPGHSLFCSQGINHLITFNKGQHYILATDHGVYVGHMIGDKTPHQILALPKVTQVQVIESAQLLLVLSERTLWEYPLTAVNNKPDMQFQGKRVQSHVPFFHVGRSLQRTMVCVPRVSTLKSTITVYEPVHDHGSSGAEPSSLPSSPLPSSRQTDHQLVGLDRKKSILTRMPLIRRQSASHLNLRLKRLKDMYIPSDVWAIELSPTKMLITSPRGMILVDMNSDKPQQLLDPADRNLTFVTERERDDLSHIRQPHKHIAIFRTPRGDHFVCYDEYGFYIDSKGNRLYPKFLIEWEGHPEAFAYQYPYIIAFDQSFIEIRHIVTGELAQIIRGSHIRCLNNGYKTEVPMIFGVMNDDRQYPQIFQLQMIPRK</sequence>
<dbReference type="SMART" id="SM00049">
    <property type="entry name" value="DEP"/>
    <property type="match status" value="1"/>
</dbReference>
<dbReference type="Gene3D" id="1.20.900.10">
    <property type="entry name" value="Dbl homology (DH) domain"/>
    <property type="match status" value="1"/>
</dbReference>
<dbReference type="CDD" id="cd00160">
    <property type="entry name" value="RhoGEF"/>
    <property type="match status" value="1"/>
</dbReference>
<dbReference type="InterPro" id="IPR041675">
    <property type="entry name" value="PH_5"/>
</dbReference>
<dbReference type="InterPro" id="IPR001180">
    <property type="entry name" value="CNH_dom"/>
</dbReference>
<feature type="domain" description="DH" evidence="4">
    <location>
        <begin position="321"/>
        <end position="508"/>
    </location>
</feature>
<gene>
    <name evidence="6" type="ORF">DM01DRAFT_1219091</name>
</gene>
<feature type="domain" description="CNH" evidence="5">
    <location>
        <begin position="747"/>
        <end position="1082"/>
    </location>
</feature>
<dbReference type="GO" id="GO:0005085">
    <property type="term" value="F:guanyl-nucleotide exchange factor activity"/>
    <property type="evidence" value="ECO:0007669"/>
    <property type="project" value="UniProtKB-KW"/>
</dbReference>
<comment type="caution">
    <text evidence="6">The sequence shown here is derived from an EMBL/GenBank/DDBJ whole genome shotgun (WGS) entry which is preliminary data.</text>
</comment>
<evidence type="ECO:0000313" key="6">
    <source>
        <dbReference type="EMBL" id="ORX58117.1"/>
    </source>
</evidence>
<evidence type="ECO:0000256" key="2">
    <source>
        <dbReference type="ARBA" id="ARBA00022658"/>
    </source>
</evidence>
<dbReference type="Pfam" id="PF00610">
    <property type="entry name" value="DEP"/>
    <property type="match status" value="1"/>
</dbReference>
<dbReference type="SMART" id="SM00036">
    <property type="entry name" value="CNH"/>
    <property type="match status" value="1"/>
</dbReference>
<dbReference type="EMBL" id="MCGT01000007">
    <property type="protein sequence ID" value="ORX58117.1"/>
    <property type="molecule type" value="Genomic_DNA"/>
</dbReference>
<dbReference type="Pfam" id="PF15405">
    <property type="entry name" value="PH_5"/>
    <property type="match status" value="1"/>
</dbReference>
<feature type="region of interest" description="Disordered" evidence="3">
    <location>
        <begin position="612"/>
        <end position="637"/>
    </location>
</feature>
<feature type="region of interest" description="Disordered" evidence="3">
    <location>
        <begin position="1"/>
        <end position="20"/>
    </location>
</feature>
<dbReference type="PROSITE" id="PS50219">
    <property type="entry name" value="CNH"/>
    <property type="match status" value="1"/>
</dbReference>
<protein>
    <recommendedName>
        <fullName evidence="8">CNH-domain-containing protein</fullName>
    </recommendedName>
</protein>
<dbReference type="GO" id="GO:0035556">
    <property type="term" value="P:intracellular signal transduction"/>
    <property type="evidence" value="ECO:0007669"/>
    <property type="project" value="InterPro"/>
</dbReference>
<evidence type="ECO:0000259" key="4">
    <source>
        <dbReference type="PROSITE" id="PS50010"/>
    </source>
</evidence>
<dbReference type="OrthoDB" id="2272012at2759"/>
<dbReference type="SUPFAM" id="SSF50729">
    <property type="entry name" value="PH domain-like"/>
    <property type="match status" value="1"/>
</dbReference>
<dbReference type="Proteomes" id="UP000242146">
    <property type="component" value="Unassembled WGS sequence"/>
</dbReference>
<dbReference type="SUPFAM" id="SSF46785">
    <property type="entry name" value="Winged helix' DNA-binding domain"/>
    <property type="match status" value="1"/>
</dbReference>
<feature type="region of interest" description="Disordered" evidence="3">
    <location>
        <begin position="75"/>
        <end position="99"/>
    </location>
</feature>
<evidence type="ECO:0000313" key="7">
    <source>
        <dbReference type="Proteomes" id="UP000242146"/>
    </source>
</evidence>
<feature type="compositionally biased region" description="Low complexity" evidence="3">
    <location>
        <begin position="612"/>
        <end position="629"/>
    </location>
</feature>
<evidence type="ECO:0000259" key="5">
    <source>
        <dbReference type="PROSITE" id="PS50219"/>
    </source>
</evidence>
<keyword evidence="1" id="KW-0597">Phosphoprotein</keyword>
<accession>A0A1X2GNX0</accession>
<dbReference type="InterPro" id="IPR000219">
    <property type="entry name" value="DH_dom"/>
</dbReference>
<dbReference type="SMART" id="SM00325">
    <property type="entry name" value="RhoGEF"/>
    <property type="match status" value="1"/>
</dbReference>
<dbReference type="Pfam" id="PF00621">
    <property type="entry name" value="RhoGEF"/>
    <property type="match status" value="1"/>
</dbReference>
<keyword evidence="7" id="KW-1185">Reference proteome</keyword>
<dbReference type="InterPro" id="IPR035899">
    <property type="entry name" value="DBL_dom_sf"/>
</dbReference>
<dbReference type="Gene3D" id="2.30.29.30">
    <property type="entry name" value="Pleckstrin-homology domain (PH domain)/Phosphotyrosine-binding domain (PTB)"/>
    <property type="match status" value="1"/>
</dbReference>
<dbReference type="InterPro" id="IPR000591">
    <property type="entry name" value="DEP_dom"/>
</dbReference>
<dbReference type="InterPro" id="IPR036390">
    <property type="entry name" value="WH_DNA-bd_sf"/>
</dbReference>
<dbReference type="InterPro" id="IPR036388">
    <property type="entry name" value="WH-like_DNA-bd_sf"/>
</dbReference>
<feature type="compositionally biased region" description="Pro residues" evidence="3">
    <location>
        <begin position="1"/>
        <end position="12"/>
    </location>
</feature>
<evidence type="ECO:0000256" key="3">
    <source>
        <dbReference type="SAM" id="MobiDB-lite"/>
    </source>
</evidence>
<dbReference type="PANTHER" id="PTHR46572:SF2">
    <property type="entry name" value="RHO1 GDP-GTP EXCHANGE PROTEIN 1-RELATED"/>
    <property type="match status" value="1"/>
</dbReference>
<dbReference type="PANTHER" id="PTHR46572">
    <property type="entry name" value="RHO1 GDP-GTP EXCHANGE PROTEIN 1-RELATED"/>
    <property type="match status" value="1"/>
</dbReference>
<dbReference type="STRING" id="101127.A0A1X2GNX0"/>
<feature type="region of interest" description="Disordered" evidence="3">
    <location>
        <begin position="868"/>
        <end position="894"/>
    </location>
</feature>
<dbReference type="AlphaFoldDB" id="A0A1X2GNX0"/>
<evidence type="ECO:0000256" key="1">
    <source>
        <dbReference type="ARBA" id="ARBA00022553"/>
    </source>
</evidence>
<dbReference type="SUPFAM" id="SSF48065">
    <property type="entry name" value="DBL homology domain (DH-domain)"/>
    <property type="match status" value="1"/>
</dbReference>
<dbReference type="PROSITE" id="PS50010">
    <property type="entry name" value="DH_2"/>
    <property type="match status" value="1"/>
</dbReference>
<name>A0A1X2GNX0_9FUNG</name>
<evidence type="ECO:0008006" key="8">
    <source>
        <dbReference type="Google" id="ProtNLM"/>
    </source>
</evidence>
<reference evidence="6 7" key="1">
    <citation type="submission" date="2016-07" db="EMBL/GenBank/DDBJ databases">
        <title>Pervasive Adenine N6-methylation of Active Genes in Fungi.</title>
        <authorList>
            <consortium name="DOE Joint Genome Institute"/>
            <person name="Mondo S.J."/>
            <person name="Dannebaum R.O."/>
            <person name="Kuo R.C."/>
            <person name="Labutti K."/>
            <person name="Haridas S."/>
            <person name="Kuo A."/>
            <person name="Salamov A."/>
            <person name="Ahrendt S.R."/>
            <person name="Lipzen A."/>
            <person name="Sullivan W."/>
            <person name="Andreopoulos W.B."/>
            <person name="Clum A."/>
            <person name="Lindquist E."/>
            <person name="Daum C."/>
            <person name="Ramamoorthy G.K."/>
            <person name="Gryganskyi A."/>
            <person name="Culley D."/>
            <person name="Magnuson J.K."/>
            <person name="James T.Y."/>
            <person name="O'Malley M.A."/>
            <person name="Stajich J.E."/>
            <person name="Spatafora J.W."/>
            <person name="Visel A."/>
            <person name="Grigoriev I.V."/>
        </authorList>
    </citation>
    <scope>NUCLEOTIDE SEQUENCE [LARGE SCALE GENOMIC DNA]</scope>
    <source>
        <strain evidence="6 7">NRRL 3301</strain>
    </source>
</reference>
<dbReference type="Gene3D" id="1.10.10.10">
    <property type="entry name" value="Winged helix-like DNA-binding domain superfamily/Winged helix DNA-binding domain"/>
    <property type="match status" value="1"/>
</dbReference>
<organism evidence="6 7">
    <name type="scientific">Hesseltinella vesiculosa</name>
    <dbReference type="NCBI Taxonomy" id="101127"/>
    <lineage>
        <taxon>Eukaryota</taxon>
        <taxon>Fungi</taxon>
        <taxon>Fungi incertae sedis</taxon>
        <taxon>Mucoromycota</taxon>
        <taxon>Mucoromycotina</taxon>
        <taxon>Mucoromycetes</taxon>
        <taxon>Mucorales</taxon>
        <taxon>Cunninghamellaceae</taxon>
        <taxon>Hesseltinella</taxon>
    </lineage>
</organism>
<keyword evidence="2" id="KW-0344">Guanine-nucleotide releasing factor</keyword>
<dbReference type="InterPro" id="IPR011993">
    <property type="entry name" value="PH-like_dom_sf"/>
</dbReference>